<feature type="domain" description="DUF4143" evidence="2">
    <location>
        <begin position="227"/>
        <end position="392"/>
    </location>
</feature>
<dbReference type="InterPro" id="IPR025420">
    <property type="entry name" value="DUF4143"/>
</dbReference>
<evidence type="ECO:0000313" key="3">
    <source>
        <dbReference type="EMBL" id="MCW7555980.1"/>
    </source>
</evidence>
<dbReference type="InterPro" id="IPR027417">
    <property type="entry name" value="P-loop_NTPase"/>
</dbReference>
<accession>A0ABT3N2X5</accession>
<dbReference type="InterPro" id="IPR041682">
    <property type="entry name" value="AAA_14"/>
</dbReference>
<comment type="caution">
    <text evidence="3">The sequence shown here is derived from an EMBL/GenBank/DDBJ whole genome shotgun (WGS) entry which is preliminary data.</text>
</comment>
<evidence type="ECO:0000313" key="4">
    <source>
        <dbReference type="Proteomes" id="UP001209854"/>
    </source>
</evidence>
<organism evidence="3 4">
    <name type="scientific">Endozoicomonas gorgoniicola</name>
    <dbReference type="NCBI Taxonomy" id="1234144"/>
    <lineage>
        <taxon>Bacteria</taxon>
        <taxon>Pseudomonadati</taxon>
        <taxon>Pseudomonadota</taxon>
        <taxon>Gammaproteobacteria</taxon>
        <taxon>Oceanospirillales</taxon>
        <taxon>Endozoicomonadaceae</taxon>
        <taxon>Endozoicomonas</taxon>
    </lineage>
</organism>
<dbReference type="GO" id="GO:0005524">
    <property type="term" value="F:ATP binding"/>
    <property type="evidence" value="ECO:0007669"/>
    <property type="project" value="UniProtKB-KW"/>
</dbReference>
<dbReference type="PANTHER" id="PTHR33295:SF7">
    <property type="entry name" value="ATPASE"/>
    <property type="match status" value="1"/>
</dbReference>
<evidence type="ECO:0000259" key="2">
    <source>
        <dbReference type="Pfam" id="PF13635"/>
    </source>
</evidence>
<dbReference type="Proteomes" id="UP001209854">
    <property type="component" value="Unassembled WGS sequence"/>
</dbReference>
<feature type="domain" description="AAA" evidence="1">
    <location>
        <begin position="18"/>
        <end position="149"/>
    </location>
</feature>
<reference evidence="3 4" key="1">
    <citation type="submission" date="2022-10" db="EMBL/GenBank/DDBJ databases">
        <title>High-quality genome sequences of two octocoral-associated bacteria, Endozoicomonas euniceicola EF212 and Endozoicomonas gorgoniicola PS125.</title>
        <authorList>
            <person name="Chiou Y.-J."/>
            <person name="Chen Y.-H."/>
        </authorList>
    </citation>
    <scope>NUCLEOTIDE SEQUENCE [LARGE SCALE GENOMIC DNA]</scope>
    <source>
        <strain evidence="3 4">PS125</strain>
    </source>
</reference>
<name>A0ABT3N2X5_9GAMM</name>
<dbReference type="Pfam" id="PF13173">
    <property type="entry name" value="AAA_14"/>
    <property type="match status" value="1"/>
</dbReference>
<keyword evidence="4" id="KW-1185">Reference proteome</keyword>
<dbReference type="EMBL" id="JAPFCC010000001">
    <property type="protein sequence ID" value="MCW7555980.1"/>
    <property type="molecule type" value="Genomic_DNA"/>
</dbReference>
<keyword evidence="3" id="KW-0547">Nucleotide-binding</keyword>
<evidence type="ECO:0000259" key="1">
    <source>
        <dbReference type="Pfam" id="PF13173"/>
    </source>
</evidence>
<dbReference type="Pfam" id="PF13635">
    <property type="entry name" value="DUF4143"/>
    <property type="match status" value="1"/>
</dbReference>
<keyword evidence="3" id="KW-0067">ATP-binding</keyword>
<dbReference type="SUPFAM" id="SSF52540">
    <property type="entry name" value="P-loop containing nucleoside triphosphate hydrolases"/>
    <property type="match status" value="1"/>
</dbReference>
<dbReference type="RefSeq" id="WP_262565712.1">
    <property type="nucleotide sequence ID" value="NZ_JAPFCC010000001.1"/>
</dbReference>
<dbReference type="PANTHER" id="PTHR33295">
    <property type="entry name" value="ATPASE"/>
    <property type="match status" value="1"/>
</dbReference>
<gene>
    <name evidence="3" type="ORF">NX722_25800</name>
</gene>
<sequence length="442" mass="50828">MERLLTEHLTNWKQKSERKPLLVDGARQVGKSFLIEYEFGRQQFNRVLKLDFLANPKLSQLFVDSLIPADILLNIELELGVDIDASTDLIFFDEIGESPRALRSLKFFAEQRPDLYLCASGSNIGLLDSFPVGKVEILELFPMTFEEFLMASDSPKILQLFREGRQLQAAHNKLWNLLLDYHFVGGMPEAVAAWFRKQGAPDQASGINERCATVRSIHGELIAGYLRDFGKYSGKTNAQHIERVFRNVPLQLSKNIDTSVKRYRFNDVIEKKRSYLDLSGPIEWLEKTKLISRCYPIQCEPQSPLAAYRKENFFKLFLSDIGLLGYMLDISYQEHRQQNFECKGYLAENFVQNELRATGYYPTYSWEFRQAGIEFLFKTPSGEIVPVEVKSGRRTQAKSLRSYKERYNPGRTVKLAGTVGSSEAEKTDIVWPLYYAARLMSL</sequence>
<protein>
    <submittedName>
        <fullName evidence="3">ATP-binding protein</fullName>
    </submittedName>
</protein>
<proteinExistence type="predicted"/>